<proteinExistence type="inferred from homology"/>
<evidence type="ECO:0000256" key="4">
    <source>
        <dbReference type="SAM" id="SignalP"/>
    </source>
</evidence>
<feature type="compositionally biased region" description="Low complexity" evidence="3">
    <location>
        <begin position="32"/>
        <end position="55"/>
    </location>
</feature>
<dbReference type="Pfam" id="PF01547">
    <property type="entry name" value="SBP_bac_1"/>
    <property type="match status" value="1"/>
</dbReference>
<dbReference type="InterPro" id="IPR006059">
    <property type="entry name" value="SBP"/>
</dbReference>
<accession>A0A9X8Y7A2</accession>
<evidence type="ECO:0000256" key="1">
    <source>
        <dbReference type="ARBA" id="ARBA00008520"/>
    </source>
</evidence>
<dbReference type="PROSITE" id="PS51257">
    <property type="entry name" value="PROKAR_LIPOPROTEIN"/>
    <property type="match status" value="1"/>
</dbReference>
<evidence type="ECO:0000256" key="2">
    <source>
        <dbReference type="ARBA" id="ARBA00022448"/>
    </source>
</evidence>
<dbReference type="Gene3D" id="3.40.190.10">
    <property type="entry name" value="Periplasmic binding protein-like II"/>
    <property type="match status" value="2"/>
</dbReference>
<dbReference type="EMBL" id="SLUK01000013">
    <property type="protein sequence ID" value="TCL41576.1"/>
    <property type="molecule type" value="Genomic_DNA"/>
</dbReference>
<sequence>MKSLKKILAIVLATCMSAGIFAGCGGSGGGEAAPSESSGGEATPASSEAAPPASGDSGESFELKLFHKWPEIGKGRDYFEAAVAAYEEANPNVKVTIECVSDEEAKSKLRVMMGADSQPDVYFSWCGEFCYKFARAGNAWDMTEYLNNDPEWKDSIMPSTLNSYTMDGKVYGIPFRLIGKLFVYNKQIFADNGITEAPKTWDELMATCEKLKGAGVTPIAFGNLQPWPACHYITGFNVACVPSDVRMTDYNYETGEFTDPGYITALNYLKEFNDKGYFNNGVNSMIHDVASENFKAGKAAMFYCETGEFGGLVDQGLEIGVFPMPDVEGNGDKGYIVGAPDGFMISTKSAHPEAGMELLKLFTSNEWQSKMVEELYYPSPIIGVHNEQNTIPSLLEAMNYIENAKGLANWLDTDVHTKVSDAYLPAMQEMLNGTLTPEQVMEKVQEAAQIVKTEEAQ</sequence>
<dbReference type="AlphaFoldDB" id="A0A9X8Y7A2"/>
<reference evidence="5 6" key="1">
    <citation type="submission" date="2019-03" db="EMBL/GenBank/DDBJ databases">
        <title>Genomic Encyclopedia of Type Strains, Phase IV (KMG-IV): sequencing the most valuable type-strain genomes for metagenomic binning, comparative biology and taxonomic classification.</title>
        <authorList>
            <person name="Goeker M."/>
        </authorList>
    </citation>
    <scope>NUCLEOTIDE SEQUENCE [LARGE SCALE GENOMIC DNA]</scope>
    <source>
        <strain evidence="5 6">DSM 100433</strain>
    </source>
</reference>
<feature type="signal peptide" evidence="4">
    <location>
        <begin position="1"/>
        <end position="22"/>
    </location>
</feature>
<dbReference type="OrthoDB" id="1824059at2"/>
<feature type="region of interest" description="Disordered" evidence="3">
    <location>
        <begin position="30"/>
        <end position="59"/>
    </location>
</feature>
<keyword evidence="6" id="KW-1185">Reference proteome</keyword>
<dbReference type="RefSeq" id="WP_079697902.1">
    <property type="nucleotide sequence ID" value="NZ_JADNAH010000108.1"/>
</dbReference>
<protein>
    <submittedName>
        <fullName evidence="5">Carbohydrate ABC transporter substrate-binding protein (CUT1 family)</fullName>
    </submittedName>
</protein>
<feature type="chain" id="PRO_5040792342" evidence="4">
    <location>
        <begin position="23"/>
        <end position="457"/>
    </location>
</feature>
<dbReference type="PANTHER" id="PTHR43649:SF29">
    <property type="entry name" value="OSMOPROTECTIVE COMPOUNDS-BINDING PROTEIN GGTB"/>
    <property type="match status" value="1"/>
</dbReference>
<keyword evidence="4" id="KW-0732">Signal</keyword>
<evidence type="ECO:0000256" key="3">
    <source>
        <dbReference type="SAM" id="MobiDB-lite"/>
    </source>
</evidence>
<dbReference type="PANTHER" id="PTHR43649">
    <property type="entry name" value="ARABINOSE-BINDING PROTEIN-RELATED"/>
    <property type="match status" value="1"/>
</dbReference>
<dbReference type="Proteomes" id="UP000294682">
    <property type="component" value="Unassembled WGS sequence"/>
</dbReference>
<comment type="similarity">
    <text evidence="1">Belongs to the bacterial solute-binding protein 1 family.</text>
</comment>
<comment type="caution">
    <text evidence="5">The sequence shown here is derived from an EMBL/GenBank/DDBJ whole genome shotgun (WGS) entry which is preliminary data.</text>
</comment>
<dbReference type="SUPFAM" id="SSF53850">
    <property type="entry name" value="Periplasmic binding protein-like II"/>
    <property type="match status" value="1"/>
</dbReference>
<name>A0A9X8Y7A2_9FIRM</name>
<keyword evidence="2" id="KW-0813">Transport</keyword>
<gene>
    <name evidence="5" type="ORF">EDD78_11350</name>
</gene>
<evidence type="ECO:0000313" key="6">
    <source>
        <dbReference type="Proteomes" id="UP000294682"/>
    </source>
</evidence>
<dbReference type="InterPro" id="IPR050490">
    <property type="entry name" value="Bact_solute-bd_prot1"/>
</dbReference>
<evidence type="ECO:0000313" key="5">
    <source>
        <dbReference type="EMBL" id="TCL41576.1"/>
    </source>
</evidence>
<organism evidence="5 6">
    <name type="scientific">Harryflintia acetispora</name>
    <dbReference type="NCBI Taxonomy" id="1849041"/>
    <lineage>
        <taxon>Bacteria</taxon>
        <taxon>Bacillati</taxon>
        <taxon>Bacillota</taxon>
        <taxon>Clostridia</taxon>
        <taxon>Eubacteriales</taxon>
        <taxon>Oscillospiraceae</taxon>
        <taxon>Harryflintia</taxon>
    </lineage>
</organism>